<feature type="chain" id="PRO_5032921830" evidence="2">
    <location>
        <begin position="17"/>
        <end position="156"/>
    </location>
</feature>
<keyword evidence="4" id="KW-1185">Reference proteome</keyword>
<keyword evidence="1" id="KW-0812">Transmembrane</keyword>
<proteinExistence type="predicted"/>
<dbReference type="OrthoDB" id="424091at2759"/>
<evidence type="ECO:0000256" key="1">
    <source>
        <dbReference type="SAM" id="Phobius"/>
    </source>
</evidence>
<gene>
    <name evidence="3" type="ORF">SNEC2469_LOCUS9499</name>
</gene>
<reference evidence="3" key="1">
    <citation type="submission" date="2021-02" db="EMBL/GenBank/DDBJ databases">
        <authorList>
            <person name="Dougan E. K."/>
            <person name="Rhodes N."/>
            <person name="Thang M."/>
            <person name="Chan C."/>
        </authorList>
    </citation>
    <scope>NUCLEOTIDE SEQUENCE</scope>
</reference>
<sequence length="156" mass="17336">MVRAVLPFLLVVSVVADLEGQMANFEKEKEDGSNPYATECGPSFCFDTQTANCFQKLPAKVCMRAIYTCVNYMFADTKPQEFCDKERKKGNSEVIAALATSTSQSESKKMQRMPLPEAIWLMSLIVFGLGLILKHFLARPKAEITGLKMPLLCDAV</sequence>
<feature type="signal peptide" evidence="2">
    <location>
        <begin position="1"/>
        <end position="16"/>
    </location>
</feature>
<evidence type="ECO:0000313" key="4">
    <source>
        <dbReference type="Proteomes" id="UP000601435"/>
    </source>
</evidence>
<protein>
    <submittedName>
        <fullName evidence="3">Uncharacterized protein</fullName>
    </submittedName>
</protein>
<accession>A0A812PTG0</accession>
<keyword evidence="1" id="KW-0472">Membrane</keyword>
<dbReference type="AlphaFoldDB" id="A0A812PTG0"/>
<organism evidence="3 4">
    <name type="scientific">Symbiodinium necroappetens</name>
    <dbReference type="NCBI Taxonomy" id="1628268"/>
    <lineage>
        <taxon>Eukaryota</taxon>
        <taxon>Sar</taxon>
        <taxon>Alveolata</taxon>
        <taxon>Dinophyceae</taxon>
        <taxon>Suessiales</taxon>
        <taxon>Symbiodiniaceae</taxon>
        <taxon>Symbiodinium</taxon>
    </lineage>
</organism>
<keyword evidence="1" id="KW-1133">Transmembrane helix</keyword>
<evidence type="ECO:0000256" key="2">
    <source>
        <dbReference type="SAM" id="SignalP"/>
    </source>
</evidence>
<keyword evidence="2" id="KW-0732">Signal</keyword>
<dbReference type="Proteomes" id="UP000601435">
    <property type="component" value="Unassembled WGS sequence"/>
</dbReference>
<comment type="caution">
    <text evidence="3">The sequence shown here is derived from an EMBL/GenBank/DDBJ whole genome shotgun (WGS) entry which is preliminary data.</text>
</comment>
<name>A0A812PTG0_9DINO</name>
<evidence type="ECO:0000313" key="3">
    <source>
        <dbReference type="EMBL" id="CAE7360381.1"/>
    </source>
</evidence>
<feature type="transmembrane region" description="Helical" evidence="1">
    <location>
        <begin position="118"/>
        <end position="137"/>
    </location>
</feature>
<dbReference type="EMBL" id="CAJNJA010015353">
    <property type="protein sequence ID" value="CAE7360381.1"/>
    <property type="molecule type" value="Genomic_DNA"/>
</dbReference>